<feature type="region of interest" description="Disordered" evidence="1">
    <location>
        <begin position="27"/>
        <end position="98"/>
    </location>
</feature>
<dbReference type="EMBL" id="JH767138">
    <property type="protein sequence ID" value="EQC39668.1"/>
    <property type="molecule type" value="Genomic_DNA"/>
</dbReference>
<dbReference type="eggNOG" id="ENOG502S96A">
    <property type="taxonomic scope" value="Eukaryota"/>
</dbReference>
<feature type="compositionally biased region" description="Low complexity" evidence="1">
    <location>
        <begin position="50"/>
        <end position="60"/>
    </location>
</feature>
<protein>
    <recommendedName>
        <fullName evidence="2">ZNF598/HEL2 PAH domain-containing protein</fullName>
    </recommendedName>
</protein>
<dbReference type="OMA" id="MEPHEYI"/>
<keyword evidence="4" id="KW-1185">Reference proteome</keyword>
<dbReference type="OrthoDB" id="119579at2759"/>
<name>T0S3P3_SAPDV</name>
<feature type="domain" description="ZNF598/HEL2 PAH" evidence="2">
    <location>
        <begin position="181"/>
        <end position="255"/>
    </location>
</feature>
<dbReference type="RefSeq" id="XP_008606940.1">
    <property type="nucleotide sequence ID" value="XM_008608718.1"/>
</dbReference>
<accession>T0S3P3</accession>
<dbReference type="AlphaFoldDB" id="T0S3P3"/>
<dbReference type="VEuPathDB" id="FungiDB:SDRG_03097"/>
<proteinExistence type="predicted"/>
<evidence type="ECO:0000313" key="3">
    <source>
        <dbReference type="EMBL" id="EQC39668.1"/>
    </source>
</evidence>
<evidence type="ECO:0000256" key="1">
    <source>
        <dbReference type="SAM" id="MobiDB-lite"/>
    </source>
</evidence>
<reference evidence="3 4" key="1">
    <citation type="submission" date="2012-04" db="EMBL/GenBank/DDBJ databases">
        <title>The Genome Sequence of Saprolegnia declina VS20.</title>
        <authorList>
            <consortium name="The Broad Institute Genome Sequencing Platform"/>
            <person name="Russ C."/>
            <person name="Nusbaum C."/>
            <person name="Tyler B."/>
            <person name="van West P."/>
            <person name="Dieguez-Uribeondo J."/>
            <person name="de Bruijn I."/>
            <person name="Tripathy S."/>
            <person name="Jiang R."/>
            <person name="Young S.K."/>
            <person name="Zeng Q."/>
            <person name="Gargeya S."/>
            <person name="Fitzgerald M."/>
            <person name="Haas B."/>
            <person name="Abouelleil A."/>
            <person name="Alvarado L."/>
            <person name="Arachchi H.M."/>
            <person name="Berlin A."/>
            <person name="Chapman S.B."/>
            <person name="Goldberg J."/>
            <person name="Griggs A."/>
            <person name="Gujja S."/>
            <person name="Hansen M."/>
            <person name="Howarth C."/>
            <person name="Imamovic A."/>
            <person name="Larimer J."/>
            <person name="McCowen C."/>
            <person name="Montmayeur A."/>
            <person name="Murphy C."/>
            <person name="Neiman D."/>
            <person name="Pearson M."/>
            <person name="Priest M."/>
            <person name="Roberts A."/>
            <person name="Saif S."/>
            <person name="Shea T."/>
            <person name="Sisk P."/>
            <person name="Sykes S."/>
            <person name="Wortman J."/>
            <person name="Nusbaum C."/>
            <person name="Birren B."/>
        </authorList>
    </citation>
    <scope>NUCLEOTIDE SEQUENCE [LARGE SCALE GENOMIC DNA]</scope>
    <source>
        <strain evidence="3 4">VS20</strain>
    </source>
</reference>
<organism evidence="3 4">
    <name type="scientific">Saprolegnia diclina (strain VS20)</name>
    <dbReference type="NCBI Taxonomy" id="1156394"/>
    <lineage>
        <taxon>Eukaryota</taxon>
        <taxon>Sar</taxon>
        <taxon>Stramenopiles</taxon>
        <taxon>Oomycota</taxon>
        <taxon>Saprolegniomycetes</taxon>
        <taxon>Saprolegniales</taxon>
        <taxon>Saprolegniaceae</taxon>
        <taxon>Saprolegnia</taxon>
    </lineage>
</organism>
<evidence type="ECO:0000259" key="2">
    <source>
        <dbReference type="Pfam" id="PF23202"/>
    </source>
</evidence>
<dbReference type="Pfam" id="PF23202">
    <property type="entry name" value="PAH_ZNF598"/>
    <property type="match status" value="1"/>
</dbReference>
<evidence type="ECO:0000313" key="4">
    <source>
        <dbReference type="Proteomes" id="UP000030762"/>
    </source>
</evidence>
<dbReference type="Proteomes" id="UP000030762">
    <property type="component" value="Unassembled WGS sequence"/>
</dbReference>
<dbReference type="InParanoid" id="T0S3P3"/>
<dbReference type="InterPro" id="IPR057634">
    <property type="entry name" value="PAH_ZNF598/HEL2"/>
</dbReference>
<gene>
    <name evidence="3" type="ORF">SDRG_03097</name>
</gene>
<dbReference type="GeneID" id="19943824"/>
<sequence length="270" mass="29212">MEGRPAPPGRRAKARVTVKAMDMHVEPTIEVPALPSPPVKQEIDEIDLGDAASDASTCDDAPPDACEEEARQDTPTTEVDAPSSPCASDANAATPLPEDDVLVENVPIADVVDTTNVTEPTPPTCDDATDDAPAETANEEATGSYYGLEVLLAPFTSVPDVPPLELLECVYDDDAVELQKLVFRAVKMCTNKNKLKLEEFKINGRLYGNGFMEPHEYIDAIAADVGSLEVLVLVPCMLRLQPDRMAKKTLWLALRAYRAMHLAALTRKLG</sequence>